<dbReference type="Pfam" id="PF00183">
    <property type="entry name" value="HSP90"/>
    <property type="match status" value="1"/>
</dbReference>
<dbReference type="InterPro" id="IPR001404">
    <property type="entry name" value="Hsp90_fam"/>
</dbReference>
<dbReference type="PIRSF" id="PIRSF002583">
    <property type="entry name" value="Hsp90"/>
    <property type="match status" value="1"/>
</dbReference>
<protein>
    <recommendedName>
        <fullName evidence="8">Histidine kinase/HSP90-like ATPase domain-containing protein</fullName>
    </recommendedName>
</protein>
<name>A0AAD5T584_9FUNG</name>
<dbReference type="SUPFAM" id="SSF54211">
    <property type="entry name" value="Ribosomal protein S5 domain 2-like"/>
    <property type="match status" value="1"/>
</dbReference>
<proteinExistence type="inferred from homology"/>
<dbReference type="PRINTS" id="PR00775">
    <property type="entry name" value="HEATSHOCK90"/>
</dbReference>
<evidence type="ECO:0000256" key="5">
    <source>
        <dbReference type="PIRSR" id="PIRSR002583-1"/>
    </source>
</evidence>
<dbReference type="AlphaFoldDB" id="A0AAD5T584"/>
<dbReference type="SUPFAM" id="SSF55874">
    <property type="entry name" value="ATPase domain of HSP90 chaperone/DNA topoisomerase II/histidine kinase"/>
    <property type="match status" value="1"/>
</dbReference>
<dbReference type="HAMAP" id="MF_00505">
    <property type="entry name" value="HSP90"/>
    <property type="match status" value="1"/>
</dbReference>
<dbReference type="GO" id="GO:0140662">
    <property type="term" value="F:ATP-dependent protein folding chaperone"/>
    <property type="evidence" value="ECO:0007669"/>
    <property type="project" value="InterPro"/>
</dbReference>
<feature type="binding site" evidence="5">
    <location>
        <begin position="159"/>
        <end position="164"/>
    </location>
    <ligand>
        <name>ATP</name>
        <dbReference type="ChEBI" id="CHEBI:30616"/>
    </ligand>
</feature>
<evidence type="ECO:0000256" key="6">
    <source>
        <dbReference type="SAM" id="MobiDB-lite"/>
    </source>
</evidence>
<organism evidence="9 10">
    <name type="scientific">Physocladia obscura</name>
    <dbReference type="NCBI Taxonomy" id="109957"/>
    <lineage>
        <taxon>Eukaryota</taxon>
        <taxon>Fungi</taxon>
        <taxon>Fungi incertae sedis</taxon>
        <taxon>Chytridiomycota</taxon>
        <taxon>Chytridiomycota incertae sedis</taxon>
        <taxon>Chytridiomycetes</taxon>
        <taxon>Chytridiales</taxon>
        <taxon>Chytriomycetaceae</taxon>
        <taxon>Physocladia</taxon>
    </lineage>
</organism>
<dbReference type="GO" id="GO:0051082">
    <property type="term" value="F:unfolded protein binding"/>
    <property type="evidence" value="ECO:0007669"/>
    <property type="project" value="InterPro"/>
</dbReference>
<feature type="region of interest" description="Disordered" evidence="6">
    <location>
        <begin position="740"/>
        <end position="762"/>
    </location>
</feature>
<evidence type="ECO:0000313" key="9">
    <source>
        <dbReference type="EMBL" id="KAJ3130987.1"/>
    </source>
</evidence>
<keyword evidence="4" id="KW-0143">Chaperone</keyword>
<dbReference type="SMART" id="SM00387">
    <property type="entry name" value="HATPase_c"/>
    <property type="match status" value="1"/>
</dbReference>
<feature type="compositionally biased region" description="Acidic residues" evidence="6">
    <location>
        <begin position="740"/>
        <end position="753"/>
    </location>
</feature>
<dbReference type="FunFam" id="3.30.565.10:FF:000005">
    <property type="entry name" value="Heat shock protein 90"/>
    <property type="match status" value="1"/>
</dbReference>
<feature type="domain" description="Histidine kinase/HSP90-like ATPase" evidence="8">
    <location>
        <begin position="65"/>
        <end position="222"/>
    </location>
</feature>
<keyword evidence="3 5" id="KW-0067">ATP-binding</keyword>
<feature type="signal peptide" evidence="7">
    <location>
        <begin position="1"/>
        <end position="23"/>
    </location>
</feature>
<dbReference type="GO" id="GO:0005524">
    <property type="term" value="F:ATP binding"/>
    <property type="evidence" value="ECO:0007669"/>
    <property type="project" value="UniProtKB-KW"/>
</dbReference>
<dbReference type="Proteomes" id="UP001211907">
    <property type="component" value="Unassembled WGS sequence"/>
</dbReference>
<dbReference type="InterPro" id="IPR036890">
    <property type="entry name" value="HATPase_C_sf"/>
</dbReference>
<dbReference type="CDD" id="cd16927">
    <property type="entry name" value="HATPase_Hsp90-like"/>
    <property type="match status" value="1"/>
</dbReference>
<dbReference type="InterPro" id="IPR003594">
    <property type="entry name" value="HATPase_dom"/>
</dbReference>
<dbReference type="Gene3D" id="1.20.120.790">
    <property type="entry name" value="Heat shock protein 90, C-terminal domain"/>
    <property type="match status" value="1"/>
</dbReference>
<feature type="binding site" evidence="5">
    <location>
        <position position="118"/>
    </location>
    <ligand>
        <name>ATP</name>
        <dbReference type="ChEBI" id="CHEBI:30616"/>
    </ligand>
</feature>
<dbReference type="PANTHER" id="PTHR11528">
    <property type="entry name" value="HEAT SHOCK PROTEIN 90 FAMILY MEMBER"/>
    <property type="match status" value="1"/>
</dbReference>
<dbReference type="Gene3D" id="3.40.50.11260">
    <property type="match status" value="1"/>
</dbReference>
<dbReference type="NCBIfam" id="NF003555">
    <property type="entry name" value="PRK05218.1"/>
    <property type="match status" value="1"/>
</dbReference>
<evidence type="ECO:0000256" key="4">
    <source>
        <dbReference type="ARBA" id="ARBA00023186"/>
    </source>
</evidence>
<feature type="binding site" evidence="5">
    <location>
        <position position="415"/>
    </location>
    <ligand>
        <name>ATP</name>
        <dbReference type="ChEBI" id="CHEBI:30616"/>
    </ligand>
</feature>
<evidence type="ECO:0000256" key="1">
    <source>
        <dbReference type="ARBA" id="ARBA00008239"/>
    </source>
</evidence>
<keyword evidence="2 5" id="KW-0547">Nucleotide-binding</keyword>
<dbReference type="Gene3D" id="3.30.230.80">
    <property type="match status" value="1"/>
</dbReference>
<evidence type="ECO:0000256" key="2">
    <source>
        <dbReference type="ARBA" id="ARBA00022741"/>
    </source>
</evidence>
<dbReference type="Gene3D" id="3.30.565.10">
    <property type="entry name" value="Histidine kinase-like ATPase, C-terminal domain"/>
    <property type="match status" value="1"/>
</dbReference>
<evidence type="ECO:0000259" key="8">
    <source>
        <dbReference type="SMART" id="SM00387"/>
    </source>
</evidence>
<feature type="binding site" evidence="5">
    <location>
        <position position="76"/>
    </location>
    <ligand>
        <name>ATP</name>
        <dbReference type="ChEBI" id="CHEBI:30616"/>
    </ligand>
</feature>
<keyword evidence="10" id="KW-1185">Reference proteome</keyword>
<feature type="binding site" evidence="5">
    <location>
        <begin position="138"/>
        <end position="139"/>
    </location>
    <ligand>
        <name>ATP</name>
        <dbReference type="ChEBI" id="CHEBI:30616"/>
    </ligand>
</feature>
<keyword evidence="7" id="KW-0732">Signal</keyword>
<dbReference type="InterPro" id="IPR037196">
    <property type="entry name" value="HSP90_C"/>
</dbReference>
<accession>A0AAD5T584</accession>
<feature type="binding site" evidence="5">
    <location>
        <position position="123"/>
    </location>
    <ligand>
        <name>ATP</name>
        <dbReference type="ChEBI" id="CHEBI:30616"/>
    </ligand>
</feature>
<evidence type="ECO:0000313" key="10">
    <source>
        <dbReference type="Proteomes" id="UP001211907"/>
    </source>
</evidence>
<evidence type="ECO:0000256" key="3">
    <source>
        <dbReference type="ARBA" id="ARBA00022840"/>
    </source>
</evidence>
<dbReference type="GO" id="GO:0016887">
    <property type="term" value="F:ATP hydrolysis activity"/>
    <property type="evidence" value="ECO:0007669"/>
    <property type="project" value="InterPro"/>
</dbReference>
<sequence>MRFLHSFIALLLCVLPLLGLANASATEDLPPGFTPSAAGVKGDKFEFQSDNKKVLDIVINSVYKSKEIFLRELVSNAADALDKIRFQSLTKPDILGDQPDLDIRIVADKERKLLVITDTGIGMNADELKKNLGTIARSGTSEFVSLLENKNADLNMIGQFGVGFYSVFLVCDRVTVASKSNDSPHQMIWESTSENDFTIGVDPRGDTLKRGTEITLHIKDEALEFLEETRLGGLIQKYSEFITFPIYLWTSKAESYDIENDVDSENISVTVNEDGVEDVPLSTTDADTEEPKKTETRTVHSWERMNQNKPIWARKPLDLVTDDYNEFYKSFSKDSSDPMAYTHFSAEGDNEFKSILFIPKTAPPNFLQKLDLNVKNIKLFVRRIFITDETELLPRWLSFITGLVDSDDLPLNVSRETLQKHHLLKTIKSKLIAKAIEMIRTIANDETKSAEFFKQYGTAVKLGVVEDKKNKEKLSKIIRFHSSFSDDGLTTLVDYKKRMKSKQPQIYYVTGTNLDELRNSPVVEVPIARGYEVLYLVDPIDEYLLQSLILFDGTPLQSLSKAGLAYGDEDKDQESKLTAQFSGLSEWLKSTLSEYIDTVTVSTRLAKSPTAVIANKNGLSGNMEKIMNAQALQTGENFMLNYYQTLKKTLEINPYHPLIKALNEKVEAVVSDGEDEDEIAELKGYATVLYESTLIRSGFELKNTQDFAGRVEQLLRGRLGVAKDAEAEYTVVPAPEKIEGEEGDTVVEEEEEKVFEVEHDEL</sequence>
<feature type="binding site" evidence="5">
    <location>
        <position position="72"/>
    </location>
    <ligand>
        <name>ATP</name>
        <dbReference type="ChEBI" id="CHEBI:30616"/>
    </ligand>
</feature>
<gene>
    <name evidence="9" type="ORF">HK100_007052</name>
</gene>
<feature type="chain" id="PRO_5042277384" description="Histidine kinase/HSP90-like ATPase domain-containing protein" evidence="7">
    <location>
        <begin position="24"/>
        <end position="762"/>
    </location>
</feature>
<evidence type="ECO:0000256" key="7">
    <source>
        <dbReference type="SAM" id="SignalP"/>
    </source>
</evidence>
<dbReference type="InterPro" id="IPR020575">
    <property type="entry name" value="Hsp90_N"/>
</dbReference>
<feature type="binding site" evidence="5">
    <location>
        <position position="212"/>
    </location>
    <ligand>
        <name>ATP</name>
        <dbReference type="ChEBI" id="CHEBI:30616"/>
    </ligand>
</feature>
<feature type="binding site" evidence="5">
    <location>
        <position position="131"/>
    </location>
    <ligand>
        <name>ATP</name>
        <dbReference type="ChEBI" id="CHEBI:30616"/>
    </ligand>
</feature>
<comment type="similarity">
    <text evidence="1">Belongs to the heat shock protein 90 family.</text>
</comment>
<dbReference type="SUPFAM" id="SSF110942">
    <property type="entry name" value="HSP90 C-terminal domain"/>
    <property type="match status" value="1"/>
</dbReference>
<reference evidence="9" key="1">
    <citation type="submission" date="2020-05" db="EMBL/GenBank/DDBJ databases">
        <title>Phylogenomic resolution of chytrid fungi.</title>
        <authorList>
            <person name="Stajich J.E."/>
            <person name="Amses K."/>
            <person name="Simmons R."/>
            <person name="Seto K."/>
            <person name="Myers J."/>
            <person name="Bonds A."/>
            <person name="Quandt C.A."/>
            <person name="Barry K."/>
            <person name="Liu P."/>
            <person name="Grigoriev I."/>
            <person name="Longcore J.E."/>
            <person name="James T.Y."/>
        </authorList>
    </citation>
    <scope>NUCLEOTIDE SEQUENCE</scope>
    <source>
        <strain evidence="9">JEL0513</strain>
    </source>
</reference>
<comment type="caution">
    <text evidence="9">The sequence shown here is derived from an EMBL/GenBank/DDBJ whole genome shotgun (WGS) entry which is preliminary data.</text>
</comment>
<dbReference type="InterPro" id="IPR020568">
    <property type="entry name" value="Ribosomal_Su5_D2-typ_SF"/>
</dbReference>
<dbReference type="EMBL" id="JADGJH010000330">
    <property type="protein sequence ID" value="KAJ3130987.1"/>
    <property type="molecule type" value="Genomic_DNA"/>
</dbReference>
<dbReference type="Pfam" id="PF13589">
    <property type="entry name" value="HATPase_c_3"/>
    <property type="match status" value="1"/>
</dbReference>